<dbReference type="SUPFAM" id="SSF53335">
    <property type="entry name" value="S-adenosyl-L-methionine-dependent methyltransferases"/>
    <property type="match status" value="1"/>
</dbReference>
<sequence length="322" mass="36296">MERIDPLGDNSIILGEHFHRYNWAKKLIKGNICDLACGMGYGSQVLKGSEHFSSYIGIDIDKESVDFAIENYKDEKINFSVGTCENIPLADHTIDTIVSLETLEHLDDPALAVIEFARILKDDGLIIGSVPSKLFEETCTEAYGPNIYHKQKFTISDLQNLFAAHFKHIQFFVSSLNVTSLVRPIENELDFNIFLGNQHQLGSLIFLATNNEQRFKDRELKKSDLSLISSIVEYDLTYLTPRNETIEAQSNLIDEKDKLIARLENMISSRDEAIAAQAKLIDARDEAIAAQAKLIDARDEAIGAQAKLIDERDIYIKKLQSN</sequence>
<keyword evidence="4" id="KW-1185">Reference proteome</keyword>
<comment type="caution">
    <text evidence="3">The sequence shown here is derived from an EMBL/GenBank/DDBJ whole genome shotgun (WGS) entry which is preliminary data.</text>
</comment>
<dbReference type="AlphaFoldDB" id="A0A544TL47"/>
<protein>
    <submittedName>
        <fullName evidence="3">Methyltransferase domain-containing protein</fullName>
    </submittedName>
</protein>
<dbReference type="InterPro" id="IPR029063">
    <property type="entry name" value="SAM-dependent_MTases_sf"/>
</dbReference>
<dbReference type="InterPro" id="IPR013216">
    <property type="entry name" value="Methyltransf_11"/>
</dbReference>
<dbReference type="EMBL" id="VDGG01000004">
    <property type="protein sequence ID" value="TQR18162.1"/>
    <property type="molecule type" value="Genomic_DNA"/>
</dbReference>
<gene>
    <name evidence="3" type="ORF">FG383_03150</name>
</gene>
<dbReference type="CDD" id="cd02440">
    <property type="entry name" value="AdoMet_MTases"/>
    <property type="match status" value="1"/>
</dbReference>
<evidence type="ECO:0000313" key="3">
    <source>
        <dbReference type="EMBL" id="TQR18162.1"/>
    </source>
</evidence>
<dbReference type="PANTHER" id="PTHR43861">
    <property type="entry name" value="TRANS-ACONITATE 2-METHYLTRANSFERASE-RELATED"/>
    <property type="match status" value="1"/>
</dbReference>
<evidence type="ECO:0000256" key="1">
    <source>
        <dbReference type="SAM" id="Coils"/>
    </source>
</evidence>
<dbReference type="PANTHER" id="PTHR43861:SF6">
    <property type="entry name" value="METHYLTRANSFERASE TYPE 11"/>
    <property type="match status" value="1"/>
</dbReference>
<keyword evidence="1" id="KW-0175">Coiled coil</keyword>
<dbReference type="Pfam" id="PF08241">
    <property type="entry name" value="Methyltransf_11"/>
    <property type="match status" value="1"/>
</dbReference>
<proteinExistence type="predicted"/>
<dbReference type="GO" id="GO:0008757">
    <property type="term" value="F:S-adenosylmethionine-dependent methyltransferase activity"/>
    <property type="evidence" value="ECO:0007669"/>
    <property type="project" value="InterPro"/>
</dbReference>
<dbReference type="RefSeq" id="WP_142605397.1">
    <property type="nucleotide sequence ID" value="NZ_VDGG01000004.1"/>
</dbReference>
<evidence type="ECO:0000259" key="2">
    <source>
        <dbReference type="Pfam" id="PF08241"/>
    </source>
</evidence>
<keyword evidence="3" id="KW-0808">Transferase</keyword>
<organism evidence="3 4">
    <name type="scientific">Psychrobacillus soli</name>
    <dbReference type="NCBI Taxonomy" id="1543965"/>
    <lineage>
        <taxon>Bacteria</taxon>
        <taxon>Bacillati</taxon>
        <taxon>Bacillota</taxon>
        <taxon>Bacilli</taxon>
        <taxon>Bacillales</taxon>
        <taxon>Bacillaceae</taxon>
        <taxon>Psychrobacillus</taxon>
    </lineage>
</organism>
<dbReference type="OrthoDB" id="8936324at2"/>
<dbReference type="Gene3D" id="3.40.50.150">
    <property type="entry name" value="Vaccinia Virus protein VP39"/>
    <property type="match status" value="1"/>
</dbReference>
<name>A0A544TL47_9BACI</name>
<feature type="domain" description="Methyltransferase type 11" evidence="2">
    <location>
        <begin position="34"/>
        <end position="127"/>
    </location>
</feature>
<evidence type="ECO:0000313" key="4">
    <source>
        <dbReference type="Proteomes" id="UP000318937"/>
    </source>
</evidence>
<feature type="coiled-coil region" evidence="1">
    <location>
        <begin position="246"/>
        <end position="300"/>
    </location>
</feature>
<keyword evidence="3" id="KW-0489">Methyltransferase</keyword>
<dbReference type="GO" id="GO:0032259">
    <property type="term" value="P:methylation"/>
    <property type="evidence" value="ECO:0007669"/>
    <property type="project" value="UniProtKB-KW"/>
</dbReference>
<dbReference type="Proteomes" id="UP000318937">
    <property type="component" value="Unassembled WGS sequence"/>
</dbReference>
<reference evidence="3 4" key="1">
    <citation type="submission" date="2019-05" db="EMBL/GenBank/DDBJ databases">
        <title>Psychrobacillus vulpis sp. nov., a new species isolated from feces of a red fox that inhabits in The Tablas de Daimiel Natural Park, Albacete, Spain.</title>
        <authorList>
            <person name="Rodriguez M."/>
            <person name="Reina J.C."/>
            <person name="Bejar V."/>
            <person name="Llamas I."/>
        </authorList>
    </citation>
    <scope>NUCLEOTIDE SEQUENCE [LARGE SCALE GENOMIC DNA]</scope>
    <source>
        <strain evidence="3 4">NHI-2</strain>
    </source>
</reference>
<accession>A0A544TL47</accession>